<evidence type="ECO:0000313" key="4">
    <source>
        <dbReference type="Proteomes" id="UP001363151"/>
    </source>
</evidence>
<protein>
    <submittedName>
        <fullName evidence="3">Calcineurin-like phosphoesterase</fullName>
    </submittedName>
</protein>
<sequence length="450" mass="48386">MASWRVTAANGAGLRCASSVSSAIMCRAYRGEVLRARDAVAGDAGWACVVKPGYGLLWALRRDLERTDAPPSPAPAEPPAPPAPPTPPTPAARGAPRRARRRRARCRCSTRRDRLVRAFRAAEAEEWPAGAPRWPRVAGFGGAWVVHVISDLHTDMAENRDWLARHPSPRTADGAKHCVVVAGDVATKLDAVEATLRALTASYDAVFYVPGNHELWYVGVAGAHEPEAWAEASRFSPGNPPKRDSFCKLLAIVRLCRGLGVRTGPASLTDALHVCPLFSWYRGTFLDDACATASDGASVFAGVFTKVRRDVGCCPASPQELGFDAGCAWPAHVQAADARGSFGGGVADAMLRLNERRVAAAPENGAVVTCSHFLPRRELYVGWRGLGKCMGDPRLDAQLRKARCAVHCCGHAHTDFDATHGGVRYVQRALGYPHERYGAFRGPLALEFPS</sequence>
<dbReference type="Pfam" id="PF00149">
    <property type="entry name" value="Metallophos"/>
    <property type="match status" value="1"/>
</dbReference>
<dbReference type="SUPFAM" id="SSF56300">
    <property type="entry name" value="Metallo-dependent phosphatases"/>
    <property type="match status" value="1"/>
</dbReference>
<dbReference type="PANTHER" id="PTHR36492:SF2">
    <property type="entry name" value="[ACYL-CARRIER-PROTEIN] PHOSPHODIESTERASE PPTH"/>
    <property type="match status" value="1"/>
</dbReference>
<evidence type="ECO:0000256" key="1">
    <source>
        <dbReference type="SAM" id="MobiDB-lite"/>
    </source>
</evidence>
<dbReference type="Gene3D" id="3.60.21.10">
    <property type="match status" value="1"/>
</dbReference>
<feature type="region of interest" description="Disordered" evidence="1">
    <location>
        <begin position="67"/>
        <end position="105"/>
    </location>
</feature>
<dbReference type="InterPro" id="IPR029052">
    <property type="entry name" value="Metallo-depent_PP-like"/>
</dbReference>
<dbReference type="Proteomes" id="UP001363151">
    <property type="component" value="Unassembled WGS sequence"/>
</dbReference>
<dbReference type="InterPro" id="IPR004843">
    <property type="entry name" value="Calcineurin-like_PHP"/>
</dbReference>
<feature type="domain" description="Calcineurin-like phosphoesterase" evidence="2">
    <location>
        <begin position="146"/>
        <end position="223"/>
    </location>
</feature>
<feature type="compositionally biased region" description="Basic residues" evidence="1">
    <location>
        <begin position="95"/>
        <end position="105"/>
    </location>
</feature>
<keyword evidence="4" id="KW-1185">Reference proteome</keyword>
<evidence type="ECO:0000313" key="3">
    <source>
        <dbReference type="EMBL" id="KAK7247834.1"/>
    </source>
</evidence>
<gene>
    <name evidence="3" type="ORF">SO694_00120088</name>
</gene>
<dbReference type="InterPro" id="IPR052963">
    <property type="entry name" value="Pantetheine_PDE"/>
</dbReference>
<feature type="compositionally biased region" description="Pro residues" evidence="1">
    <location>
        <begin position="70"/>
        <end position="90"/>
    </location>
</feature>
<name>A0ABR1G3Y8_AURAN</name>
<reference evidence="3 4" key="1">
    <citation type="submission" date="2024-03" db="EMBL/GenBank/DDBJ databases">
        <title>Aureococcus anophagefferens CCMP1851 and Kratosvirus quantuckense: Draft genome of a second virus-susceptible host strain in the model system.</title>
        <authorList>
            <person name="Chase E."/>
            <person name="Truchon A.R."/>
            <person name="Schepens W."/>
            <person name="Wilhelm S.W."/>
        </authorList>
    </citation>
    <scope>NUCLEOTIDE SEQUENCE [LARGE SCALE GENOMIC DNA]</scope>
    <source>
        <strain evidence="3 4">CCMP1851</strain>
    </source>
</reference>
<dbReference type="PANTHER" id="PTHR36492">
    <property type="match status" value="1"/>
</dbReference>
<evidence type="ECO:0000259" key="2">
    <source>
        <dbReference type="Pfam" id="PF00149"/>
    </source>
</evidence>
<comment type="caution">
    <text evidence="3">The sequence shown here is derived from an EMBL/GenBank/DDBJ whole genome shotgun (WGS) entry which is preliminary data.</text>
</comment>
<accession>A0ABR1G3Y8</accession>
<proteinExistence type="predicted"/>
<organism evidence="3 4">
    <name type="scientific">Aureococcus anophagefferens</name>
    <name type="common">Harmful bloom alga</name>
    <dbReference type="NCBI Taxonomy" id="44056"/>
    <lineage>
        <taxon>Eukaryota</taxon>
        <taxon>Sar</taxon>
        <taxon>Stramenopiles</taxon>
        <taxon>Ochrophyta</taxon>
        <taxon>Pelagophyceae</taxon>
        <taxon>Pelagomonadales</taxon>
        <taxon>Pelagomonadaceae</taxon>
        <taxon>Aureococcus</taxon>
    </lineage>
</organism>
<dbReference type="EMBL" id="JBBJCI010000125">
    <property type="protein sequence ID" value="KAK7247834.1"/>
    <property type="molecule type" value="Genomic_DNA"/>
</dbReference>